<keyword evidence="4" id="KW-0064">Aspartyl protease</keyword>
<dbReference type="HOGENOM" id="CLU_037528_0_0_1"/>
<dbReference type="PANTHER" id="PTHR47965">
    <property type="entry name" value="ASPARTYL PROTEASE-RELATED"/>
    <property type="match status" value="1"/>
</dbReference>
<dbReference type="PANTHER" id="PTHR47965:SF12">
    <property type="entry name" value="ASPARTIC PROTEINASE 3-RELATED"/>
    <property type="match status" value="1"/>
</dbReference>
<feature type="signal peptide" evidence="7">
    <location>
        <begin position="1"/>
        <end position="17"/>
    </location>
</feature>
<dbReference type="SUPFAM" id="SSF50630">
    <property type="entry name" value="Acid proteases"/>
    <property type="match status" value="1"/>
</dbReference>
<dbReference type="Gene3D" id="2.40.70.10">
    <property type="entry name" value="Acid Proteases"/>
    <property type="match status" value="2"/>
</dbReference>
<dbReference type="OrthoDB" id="2747330at2759"/>
<evidence type="ECO:0000313" key="9">
    <source>
        <dbReference type="EMBL" id="EGF76822.1"/>
    </source>
</evidence>
<reference evidence="9 10" key="1">
    <citation type="submission" date="2009-12" db="EMBL/GenBank/DDBJ databases">
        <title>The draft genome of Batrachochytrium dendrobatidis.</title>
        <authorList>
            <consortium name="US DOE Joint Genome Institute (JGI-PGF)"/>
            <person name="Kuo A."/>
            <person name="Salamov A."/>
            <person name="Schmutz J."/>
            <person name="Lucas S."/>
            <person name="Pitluck S."/>
            <person name="Rosenblum E."/>
            <person name="Stajich J."/>
            <person name="Eisen M."/>
            <person name="Grigoriev I.V."/>
        </authorList>
    </citation>
    <scope>NUCLEOTIDE SEQUENCE [LARGE SCALE GENOMIC DNA]</scope>
    <source>
        <strain evidence="10">JAM81 / FGSC 10211</strain>
    </source>
</reference>
<dbReference type="FunFam" id="2.40.70.10:FF:000017">
    <property type="entry name" value="Uncharacterized protein"/>
    <property type="match status" value="1"/>
</dbReference>
<evidence type="ECO:0000256" key="4">
    <source>
        <dbReference type="ARBA" id="ARBA00022750"/>
    </source>
</evidence>
<dbReference type="InParanoid" id="F4PDQ1"/>
<evidence type="ECO:0000256" key="3">
    <source>
        <dbReference type="ARBA" id="ARBA00022729"/>
    </source>
</evidence>
<name>F4PDQ1_BATDJ</name>
<dbReference type="FunFam" id="2.40.70.10:FF:000084">
    <property type="entry name" value="Uncharacterized protein"/>
    <property type="match status" value="1"/>
</dbReference>
<feature type="chain" id="PRO_5003315115" description="Peptidase A1 domain-containing protein" evidence="7">
    <location>
        <begin position="18"/>
        <end position="487"/>
    </location>
</feature>
<dbReference type="RefSeq" id="XP_006682627.1">
    <property type="nucleotide sequence ID" value="XM_006682564.1"/>
</dbReference>
<dbReference type="PROSITE" id="PS51767">
    <property type="entry name" value="PEPTIDASE_A1"/>
    <property type="match status" value="1"/>
</dbReference>
<sequence length="487" mass="54190">MLITLECVILALQAVAAVQIALESPFESASQSRNRLSKRSPVELDGDITKCYTIKFNVDGVNLALQVDSTMSDIVVPLPSSSNDIGLAIQSISSGEPVTIKYKGKEYNGVTSTATVTIPGTSITDINLPVVAAERQSADSVGIGGKLGQGMFGFAYSSLSNHHSQTTAMDTLYSNNVIPRNEISIQLCPYEMLSDSFINIGSTDITPKCGTDGSSVAWVSSPSNDRHTVNIKNILVNGKKVKLPEEFQKRVKDGRTLYSSVETCFLHMRFPKAVVKALIDAIINSDGITIKYNGFRNNYLDKRMIKNRLKENRLMARYKYDIDWSRMPSFTIIMFAENPVTDDNRDSVVEIRLGPRDYMQRVSIRNSEKFWFTVTAGSNDYAVLGMSFMTRLKLTFDRTHKRIGFGPGCGCETATNEYPTISNDDQVLWPLTQLILIMNLMHAVRLPEEPSTSIPDLASTLRRSFSRFGSTIRDSRRPKMDYDQLDG</sequence>
<dbReference type="Proteomes" id="UP000007241">
    <property type="component" value="Unassembled WGS sequence"/>
</dbReference>
<dbReference type="GeneID" id="18239583"/>
<feature type="domain" description="Peptidase A1" evidence="8">
    <location>
        <begin position="52"/>
        <end position="406"/>
    </location>
</feature>
<keyword evidence="2" id="KW-0645">Protease</keyword>
<accession>F4PDQ1</accession>
<keyword evidence="5" id="KW-0378">Hydrolase</keyword>
<keyword evidence="6" id="KW-0865">Zymogen</keyword>
<dbReference type="AlphaFoldDB" id="F4PDQ1"/>
<evidence type="ECO:0000256" key="5">
    <source>
        <dbReference type="ARBA" id="ARBA00022801"/>
    </source>
</evidence>
<comment type="similarity">
    <text evidence="1">Belongs to the peptidase A1 family.</text>
</comment>
<gene>
    <name evidence="9" type="ORF">BATDEDRAFT_28328</name>
</gene>
<evidence type="ECO:0000256" key="7">
    <source>
        <dbReference type="SAM" id="SignalP"/>
    </source>
</evidence>
<evidence type="ECO:0000313" key="10">
    <source>
        <dbReference type="Proteomes" id="UP000007241"/>
    </source>
</evidence>
<dbReference type="Pfam" id="PF00026">
    <property type="entry name" value="Asp"/>
    <property type="match status" value="1"/>
</dbReference>
<dbReference type="EMBL" id="GL882895">
    <property type="protein sequence ID" value="EGF76822.1"/>
    <property type="molecule type" value="Genomic_DNA"/>
</dbReference>
<dbReference type="InterPro" id="IPR033121">
    <property type="entry name" value="PEPTIDASE_A1"/>
</dbReference>
<proteinExistence type="inferred from homology"/>
<keyword evidence="10" id="KW-1185">Reference proteome</keyword>
<keyword evidence="3 7" id="KW-0732">Signal</keyword>
<evidence type="ECO:0000259" key="8">
    <source>
        <dbReference type="PROSITE" id="PS51767"/>
    </source>
</evidence>
<dbReference type="GO" id="GO:0006508">
    <property type="term" value="P:proteolysis"/>
    <property type="evidence" value="ECO:0007669"/>
    <property type="project" value="UniProtKB-KW"/>
</dbReference>
<evidence type="ECO:0000256" key="2">
    <source>
        <dbReference type="ARBA" id="ARBA00022670"/>
    </source>
</evidence>
<organism evidence="9 10">
    <name type="scientific">Batrachochytrium dendrobatidis (strain JAM81 / FGSC 10211)</name>
    <name type="common">Frog chytrid fungus</name>
    <dbReference type="NCBI Taxonomy" id="684364"/>
    <lineage>
        <taxon>Eukaryota</taxon>
        <taxon>Fungi</taxon>
        <taxon>Fungi incertae sedis</taxon>
        <taxon>Chytridiomycota</taxon>
        <taxon>Chytridiomycota incertae sedis</taxon>
        <taxon>Chytridiomycetes</taxon>
        <taxon>Rhizophydiales</taxon>
        <taxon>Rhizophydiales incertae sedis</taxon>
        <taxon>Batrachochytrium</taxon>
    </lineage>
</organism>
<evidence type="ECO:0000256" key="1">
    <source>
        <dbReference type="ARBA" id="ARBA00007447"/>
    </source>
</evidence>
<dbReference type="InterPro" id="IPR021109">
    <property type="entry name" value="Peptidase_aspartic_dom_sf"/>
</dbReference>
<evidence type="ECO:0000256" key="6">
    <source>
        <dbReference type="ARBA" id="ARBA00023145"/>
    </source>
</evidence>
<dbReference type="GO" id="GO:0004190">
    <property type="term" value="F:aspartic-type endopeptidase activity"/>
    <property type="evidence" value="ECO:0007669"/>
    <property type="project" value="UniProtKB-KW"/>
</dbReference>
<protein>
    <recommendedName>
        <fullName evidence="8">Peptidase A1 domain-containing protein</fullName>
    </recommendedName>
</protein>
<dbReference type="InterPro" id="IPR001461">
    <property type="entry name" value="Aspartic_peptidase_A1"/>
</dbReference>